<dbReference type="InterPro" id="IPR036392">
    <property type="entry name" value="PLAT/LH2_dom_sf"/>
</dbReference>
<evidence type="ECO:0000256" key="1">
    <source>
        <dbReference type="PROSITE-ProRule" id="PRU00152"/>
    </source>
</evidence>
<sequence>MNSEDAFSWELLQQALQVRWSLTIRTDTAPGSGTEADRIFLMLLGSRGKSRELPLSRHDFMQGNHRFATGRVDTVQQMAADVGDLASVVLRVDTSSRVVNTLPASMGPSPMDWRLAGLRVSGPLPDCFWCKMNPSL</sequence>
<evidence type="ECO:0000259" key="2">
    <source>
        <dbReference type="PROSITE" id="PS50095"/>
    </source>
</evidence>
<dbReference type="Proteomes" id="UP000485058">
    <property type="component" value="Unassembled WGS sequence"/>
</dbReference>
<feature type="domain" description="PLAT" evidence="2">
    <location>
        <begin position="18"/>
        <end position="136"/>
    </location>
</feature>
<comment type="caution">
    <text evidence="1">Lacks conserved residue(s) required for the propagation of feature annotation.</text>
</comment>
<accession>A0A699ZX24</accession>
<protein>
    <recommendedName>
        <fullName evidence="2">PLAT domain-containing protein</fullName>
    </recommendedName>
</protein>
<name>A0A699ZX24_HAELA</name>
<organism evidence="3 4">
    <name type="scientific">Haematococcus lacustris</name>
    <name type="common">Green alga</name>
    <name type="synonym">Haematococcus pluvialis</name>
    <dbReference type="NCBI Taxonomy" id="44745"/>
    <lineage>
        <taxon>Eukaryota</taxon>
        <taxon>Viridiplantae</taxon>
        <taxon>Chlorophyta</taxon>
        <taxon>core chlorophytes</taxon>
        <taxon>Chlorophyceae</taxon>
        <taxon>CS clade</taxon>
        <taxon>Chlamydomonadales</taxon>
        <taxon>Haematococcaceae</taxon>
        <taxon>Haematococcus</taxon>
    </lineage>
</organism>
<dbReference type="SUPFAM" id="SSF49723">
    <property type="entry name" value="Lipase/lipooxygenase domain (PLAT/LH2 domain)"/>
    <property type="match status" value="1"/>
</dbReference>
<dbReference type="EMBL" id="BLLF01003157">
    <property type="protein sequence ID" value="GFH26535.1"/>
    <property type="molecule type" value="Genomic_DNA"/>
</dbReference>
<evidence type="ECO:0000313" key="4">
    <source>
        <dbReference type="Proteomes" id="UP000485058"/>
    </source>
</evidence>
<comment type="caution">
    <text evidence="3">The sequence shown here is derived from an EMBL/GenBank/DDBJ whole genome shotgun (WGS) entry which is preliminary data.</text>
</comment>
<dbReference type="InterPro" id="IPR001024">
    <property type="entry name" value="PLAT/LH2_dom"/>
</dbReference>
<keyword evidence="4" id="KW-1185">Reference proteome</keyword>
<dbReference type="Gene3D" id="2.60.60.20">
    <property type="entry name" value="PLAT/LH2 domain"/>
    <property type="match status" value="1"/>
</dbReference>
<dbReference type="AlphaFoldDB" id="A0A699ZX24"/>
<gene>
    <name evidence="3" type="ORF">HaLaN_24702</name>
</gene>
<evidence type="ECO:0000313" key="3">
    <source>
        <dbReference type="EMBL" id="GFH26535.1"/>
    </source>
</evidence>
<proteinExistence type="predicted"/>
<dbReference type="PROSITE" id="PS50095">
    <property type="entry name" value="PLAT"/>
    <property type="match status" value="1"/>
</dbReference>
<reference evidence="3 4" key="1">
    <citation type="submission" date="2020-02" db="EMBL/GenBank/DDBJ databases">
        <title>Draft genome sequence of Haematococcus lacustris strain NIES-144.</title>
        <authorList>
            <person name="Morimoto D."/>
            <person name="Nakagawa S."/>
            <person name="Yoshida T."/>
            <person name="Sawayama S."/>
        </authorList>
    </citation>
    <scope>NUCLEOTIDE SEQUENCE [LARGE SCALE GENOMIC DNA]</scope>
    <source>
        <strain evidence="3 4">NIES-144</strain>
    </source>
</reference>